<evidence type="ECO:0000313" key="1">
    <source>
        <dbReference type="EMBL" id="MFD2111857.1"/>
    </source>
</evidence>
<reference evidence="2" key="1">
    <citation type="journal article" date="2019" name="Int. J. Syst. Evol. Microbiol.">
        <title>The Global Catalogue of Microorganisms (GCM) 10K type strain sequencing project: providing services to taxonomists for standard genome sequencing and annotation.</title>
        <authorList>
            <consortium name="The Broad Institute Genomics Platform"/>
            <consortium name="The Broad Institute Genome Sequencing Center for Infectious Disease"/>
            <person name="Wu L."/>
            <person name="Ma J."/>
        </authorList>
    </citation>
    <scope>NUCLEOTIDE SEQUENCE [LARGE SCALE GENOMIC DNA]</scope>
    <source>
        <strain evidence="2">KACC 12597</strain>
    </source>
</reference>
<sequence length="128" mass="14661">MTLRRARGVDQSVDRVPQAVFVVGDRSTVWSATMPKRWPGFRFSRSARDGRQGFRSVMWGGNDIFGREDLPFMDLAGKYVRKRFHSIPCSNRSMRPIAMGSMRAGMMPEQAFRKMPFGGQTRALRLED</sequence>
<name>A0ABW4Y853_9GAMM</name>
<gene>
    <name evidence="1" type="ORF">ACFSJC_08395</name>
</gene>
<comment type="caution">
    <text evidence="1">The sequence shown here is derived from an EMBL/GenBank/DDBJ whole genome shotgun (WGS) entry which is preliminary data.</text>
</comment>
<organism evidence="1 2">
    <name type="scientific">Thiorhodococcus fuscus</name>
    <dbReference type="NCBI Taxonomy" id="527200"/>
    <lineage>
        <taxon>Bacteria</taxon>
        <taxon>Pseudomonadati</taxon>
        <taxon>Pseudomonadota</taxon>
        <taxon>Gammaproteobacteria</taxon>
        <taxon>Chromatiales</taxon>
        <taxon>Chromatiaceae</taxon>
        <taxon>Thiorhodococcus</taxon>
    </lineage>
</organism>
<dbReference type="EMBL" id="JBHUHX010000016">
    <property type="protein sequence ID" value="MFD2111857.1"/>
    <property type="molecule type" value="Genomic_DNA"/>
</dbReference>
<protein>
    <submittedName>
        <fullName evidence="1">Uncharacterized protein</fullName>
    </submittedName>
</protein>
<evidence type="ECO:0000313" key="2">
    <source>
        <dbReference type="Proteomes" id="UP001597337"/>
    </source>
</evidence>
<keyword evidence="2" id="KW-1185">Reference proteome</keyword>
<accession>A0ABW4Y853</accession>
<proteinExistence type="predicted"/>
<dbReference type="Proteomes" id="UP001597337">
    <property type="component" value="Unassembled WGS sequence"/>
</dbReference>
<dbReference type="RefSeq" id="WP_386025634.1">
    <property type="nucleotide sequence ID" value="NZ_JBHUHX010000016.1"/>
</dbReference>